<organism evidence="7 8">
    <name type="scientific">Shimia sagamensis</name>
    <dbReference type="NCBI Taxonomy" id="1566352"/>
    <lineage>
        <taxon>Bacteria</taxon>
        <taxon>Pseudomonadati</taxon>
        <taxon>Pseudomonadota</taxon>
        <taxon>Alphaproteobacteria</taxon>
        <taxon>Rhodobacterales</taxon>
        <taxon>Roseobacteraceae</taxon>
    </lineage>
</organism>
<feature type="transmembrane region" description="Helical" evidence="6">
    <location>
        <begin position="51"/>
        <end position="74"/>
    </location>
</feature>
<feature type="transmembrane region" description="Helical" evidence="6">
    <location>
        <begin position="12"/>
        <end position="31"/>
    </location>
</feature>
<comment type="subcellular location">
    <subcellularLocation>
        <location evidence="1">Membrane</location>
        <topology evidence="1">Multi-pass membrane protein</topology>
    </subcellularLocation>
</comment>
<dbReference type="InterPro" id="IPR012506">
    <property type="entry name" value="TMEM86B-like"/>
</dbReference>
<dbReference type="Proteomes" id="UP001157961">
    <property type="component" value="Unassembled WGS sequence"/>
</dbReference>
<feature type="transmembrane region" description="Helical" evidence="6">
    <location>
        <begin position="168"/>
        <end position="186"/>
    </location>
</feature>
<feature type="transmembrane region" description="Helical" evidence="6">
    <location>
        <begin position="86"/>
        <end position="106"/>
    </location>
</feature>
<name>A0ABY1NVY9_9RHOB</name>
<feature type="transmembrane region" description="Helical" evidence="6">
    <location>
        <begin position="198"/>
        <end position="220"/>
    </location>
</feature>
<feature type="transmembrane region" description="Helical" evidence="6">
    <location>
        <begin position="144"/>
        <end position="162"/>
    </location>
</feature>
<accession>A0ABY1NVY9</accession>
<dbReference type="RefSeq" id="WP_283425855.1">
    <property type="nucleotide sequence ID" value="NZ_FXTY01000003.1"/>
</dbReference>
<gene>
    <name evidence="7" type="ORF">SAMN06265373_103428</name>
</gene>
<evidence type="ECO:0000256" key="3">
    <source>
        <dbReference type="ARBA" id="ARBA00022692"/>
    </source>
</evidence>
<evidence type="ECO:0000256" key="4">
    <source>
        <dbReference type="ARBA" id="ARBA00022989"/>
    </source>
</evidence>
<comment type="similarity">
    <text evidence="2">Belongs to the TMEM86 family.</text>
</comment>
<keyword evidence="4 6" id="KW-1133">Transmembrane helix</keyword>
<sequence>MSIVEEIALRQSIRLGLLVVGILAALIYAVAFCHRPPSVWKTVVKTIPMPAFAVAVAVSFGSWAVVVALLLSALGDLALSRDGEKAFLVGLISFAAAHVAYVVYFWDIGAGPLAMPVLLAALVVFALSTERWLSPFTGDLRWPVRAYVVIICAMGATALGLVDRPLAVAGAVAFMASDTLLAIQLFRMKPDAALQRMVSVALWVLYAGGQFLIVAGVGWATPLF</sequence>
<comment type="caution">
    <text evidence="7">The sequence shown here is derived from an EMBL/GenBank/DDBJ whole genome shotgun (WGS) entry which is preliminary data.</text>
</comment>
<protein>
    <submittedName>
        <fullName evidence="7">Uncharacterized membrane protein YhhN</fullName>
    </submittedName>
</protein>
<evidence type="ECO:0000313" key="7">
    <source>
        <dbReference type="EMBL" id="SMP19511.1"/>
    </source>
</evidence>
<dbReference type="EMBL" id="FXTY01000003">
    <property type="protein sequence ID" value="SMP19511.1"/>
    <property type="molecule type" value="Genomic_DNA"/>
</dbReference>
<dbReference type="PANTHER" id="PTHR31885">
    <property type="entry name" value="GH04784P"/>
    <property type="match status" value="1"/>
</dbReference>
<evidence type="ECO:0000256" key="1">
    <source>
        <dbReference type="ARBA" id="ARBA00004141"/>
    </source>
</evidence>
<keyword evidence="8" id="KW-1185">Reference proteome</keyword>
<evidence type="ECO:0000256" key="6">
    <source>
        <dbReference type="SAM" id="Phobius"/>
    </source>
</evidence>
<evidence type="ECO:0000256" key="2">
    <source>
        <dbReference type="ARBA" id="ARBA00007375"/>
    </source>
</evidence>
<feature type="transmembrane region" description="Helical" evidence="6">
    <location>
        <begin position="112"/>
        <end position="132"/>
    </location>
</feature>
<dbReference type="PANTHER" id="PTHR31885:SF6">
    <property type="entry name" value="GH04784P"/>
    <property type="match status" value="1"/>
</dbReference>
<reference evidence="7 8" key="1">
    <citation type="submission" date="2017-05" db="EMBL/GenBank/DDBJ databases">
        <authorList>
            <person name="Varghese N."/>
            <person name="Submissions S."/>
        </authorList>
    </citation>
    <scope>NUCLEOTIDE SEQUENCE [LARGE SCALE GENOMIC DNA]</scope>
    <source>
        <strain evidence="7 8">DSM 29734</strain>
    </source>
</reference>
<evidence type="ECO:0000313" key="8">
    <source>
        <dbReference type="Proteomes" id="UP001157961"/>
    </source>
</evidence>
<proteinExistence type="inferred from homology"/>
<dbReference type="Pfam" id="PF07947">
    <property type="entry name" value="YhhN"/>
    <property type="match status" value="1"/>
</dbReference>
<evidence type="ECO:0000256" key="5">
    <source>
        <dbReference type="ARBA" id="ARBA00023136"/>
    </source>
</evidence>
<keyword evidence="3 6" id="KW-0812">Transmembrane</keyword>
<keyword evidence="5 6" id="KW-0472">Membrane</keyword>